<organism evidence="1">
    <name type="scientific">Eutreptiella gymnastica</name>
    <dbReference type="NCBI Taxonomy" id="73025"/>
    <lineage>
        <taxon>Eukaryota</taxon>
        <taxon>Discoba</taxon>
        <taxon>Euglenozoa</taxon>
        <taxon>Euglenida</taxon>
        <taxon>Spirocuta</taxon>
        <taxon>Euglenophyceae</taxon>
        <taxon>Eutreptiales</taxon>
        <taxon>Eutreptiaceae</taxon>
        <taxon>Eutreptiella</taxon>
    </lineage>
</organism>
<dbReference type="AlphaFoldDB" id="A0A7S4LNI4"/>
<evidence type="ECO:0000313" key="1">
    <source>
        <dbReference type="EMBL" id="CAE0840280.1"/>
    </source>
</evidence>
<sequence>MGQWIELHAPRADRAMLLPGGLREDCVSPQSRLKGMALQEGGQGACSIWEDEHLQDRQAHAVLVCRTRASGRQMPSRCTQLPTTAPFDLSKKQLSLDTDVAVKQDR</sequence>
<name>A0A7S4LNI4_9EUGL</name>
<reference evidence="1" key="1">
    <citation type="submission" date="2021-01" db="EMBL/GenBank/DDBJ databases">
        <authorList>
            <person name="Corre E."/>
            <person name="Pelletier E."/>
            <person name="Niang G."/>
            <person name="Scheremetjew M."/>
            <person name="Finn R."/>
            <person name="Kale V."/>
            <person name="Holt S."/>
            <person name="Cochrane G."/>
            <person name="Meng A."/>
            <person name="Brown T."/>
            <person name="Cohen L."/>
        </authorList>
    </citation>
    <scope>NUCLEOTIDE SEQUENCE</scope>
    <source>
        <strain evidence="1">CCMP1594</strain>
    </source>
</reference>
<gene>
    <name evidence="1" type="ORF">EGYM00163_LOCUS51268</name>
</gene>
<protein>
    <submittedName>
        <fullName evidence="1">Uncharacterized protein</fullName>
    </submittedName>
</protein>
<proteinExistence type="predicted"/>
<accession>A0A7S4LNI4</accession>
<dbReference type="EMBL" id="HBJA01149219">
    <property type="protein sequence ID" value="CAE0840280.1"/>
    <property type="molecule type" value="Transcribed_RNA"/>
</dbReference>